<evidence type="ECO:0000313" key="5">
    <source>
        <dbReference type="Proteomes" id="UP000536179"/>
    </source>
</evidence>
<evidence type="ECO:0000259" key="2">
    <source>
        <dbReference type="Pfam" id="PF00534"/>
    </source>
</evidence>
<dbReference type="Gene3D" id="3.40.50.2000">
    <property type="entry name" value="Glycogen Phosphorylase B"/>
    <property type="match status" value="2"/>
</dbReference>
<dbReference type="AlphaFoldDB" id="A0A7W5DXC4"/>
<dbReference type="InterPro" id="IPR028098">
    <property type="entry name" value="Glyco_trans_4-like_N"/>
</dbReference>
<feature type="region of interest" description="Disordered" evidence="1">
    <location>
        <begin position="269"/>
        <end position="331"/>
    </location>
</feature>
<dbReference type="InterPro" id="IPR050194">
    <property type="entry name" value="Glycosyltransferase_grp1"/>
</dbReference>
<keyword evidence="4" id="KW-0808">Transferase</keyword>
<evidence type="ECO:0000259" key="3">
    <source>
        <dbReference type="Pfam" id="PF13579"/>
    </source>
</evidence>
<comment type="caution">
    <text evidence="4">The sequence shown here is derived from an EMBL/GenBank/DDBJ whole genome shotgun (WGS) entry which is preliminary data.</text>
</comment>
<gene>
    <name evidence="4" type="ORF">FHS27_002070</name>
</gene>
<dbReference type="PANTHER" id="PTHR45947:SF3">
    <property type="entry name" value="SULFOQUINOVOSYL TRANSFERASE SQD2"/>
    <property type="match status" value="1"/>
</dbReference>
<keyword evidence="5" id="KW-1185">Reference proteome</keyword>
<dbReference type="CDD" id="cd03794">
    <property type="entry name" value="GT4_WbuB-like"/>
    <property type="match status" value="1"/>
</dbReference>
<reference evidence="4 5" key="1">
    <citation type="submission" date="2020-08" db="EMBL/GenBank/DDBJ databases">
        <title>Genomic Encyclopedia of Type Strains, Phase III (KMG-III): the genomes of soil and plant-associated and newly described type strains.</title>
        <authorList>
            <person name="Whitman W."/>
        </authorList>
    </citation>
    <scope>NUCLEOTIDE SEQUENCE [LARGE SCALE GENOMIC DNA]</scope>
    <source>
        <strain evidence="4 5">CECT 8075</strain>
    </source>
</reference>
<feature type="domain" description="Glycosyltransferase subfamily 4-like N-terminal" evidence="3">
    <location>
        <begin position="23"/>
        <end position="201"/>
    </location>
</feature>
<dbReference type="GO" id="GO:0016758">
    <property type="term" value="F:hexosyltransferase activity"/>
    <property type="evidence" value="ECO:0007669"/>
    <property type="project" value="TreeGrafter"/>
</dbReference>
<accession>A0A7W5DXC4</accession>
<evidence type="ECO:0000313" key="4">
    <source>
        <dbReference type="EMBL" id="MBB3206261.1"/>
    </source>
</evidence>
<dbReference type="PANTHER" id="PTHR45947">
    <property type="entry name" value="SULFOQUINOVOSYL TRANSFERASE SQD2"/>
    <property type="match status" value="1"/>
</dbReference>
<dbReference type="Proteomes" id="UP000536179">
    <property type="component" value="Unassembled WGS sequence"/>
</dbReference>
<dbReference type="Pfam" id="PF00534">
    <property type="entry name" value="Glycos_transf_1"/>
    <property type="match status" value="1"/>
</dbReference>
<name>A0A7W5DXC4_9BACT</name>
<protein>
    <submittedName>
        <fullName evidence="4">Glycosyltransferase involved in cell wall biosynthesis</fullName>
    </submittedName>
</protein>
<dbReference type="Pfam" id="PF13579">
    <property type="entry name" value="Glyco_trans_4_4"/>
    <property type="match status" value="1"/>
</dbReference>
<dbReference type="RefSeq" id="WP_184304629.1">
    <property type="nucleotide sequence ID" value="NZ_JACHXU010000006.1"/>
</dbReference>
<feature type="compositionally biased region" description="Polar residues" evidence="1">
    <location>
        <begin position="318"/>
        <end position="331"/>
    </location>
</feature>
<dbReference type="EMBL" id="JACHXU010000006">
    <property type="protein sequence ID" value="MBB3206261.1"/>
    <property type="molecule type" value="Genomic_DNA"/>
</dbReference>
<evidence type="ECO:0000256" key="1">
    <source>
        <dbReference type="SAM" id="MobiDB-lite"/>
    </source>
</evidence>
<proteinExistence type="predicted"/>
<dbReference type="SUPFAM" id="SSF53756">
    <property type="entry name" value="UDP-Glycosyltransferase/glycogen phosphorylase"/>
    <property type="match status" value="2"/>
</dbReference>
<feature type="domain" description="Glycosyl transferase family 1" evidence="2">
    <location>
        <begin position="328"/>
        <end position="447"/>
    </location>
</feature>
<dbReference type="InterPro" id="IPR001296">
    <property type="entry name" value="Glyco_trans_1"/>
</dbReference>
<organism evidence="4 5">
    <name type="scientific">Aporhodopirellula rubra</name>
    <dbReference type="NCBI Taxonomy" id="980271"/>
    <lineage>
        <taxon>Bacteria</taxon>
        <taxon>Pseudomonadati</taxon>
        <taxon>Planctomycetota</taxon>
        <taxon>Planctomycetia</taxon>
        <taxon>Pirellulales</taxon>
        <taxon>Pirellulaceae</taxon>
        <taxon>Aporhodopirellula</taxon>
    </lineage>
</organism>
<sequence length="467" mass="51497">MLSKLVFLNRCYWPDTEATGQLLTDLCEHLGRCGHEVHVVCGQPNSPRANTPFLPHGVEVRNGVSIHRLTHARFPKRVPAGRLLNLVSFTHAAQRYLKQTRLQADVFVSETDPFLLPAVVAKHARRFNAHFVAYLQDIYPDVAEAIGKAKPGLVTNQIRSRLRNAYQSAAKVIVLGSCMRDRLASPPWSLDADKIEIIPNWADCGAIRPIPHTDNPLRQQWNLNDKFVVMHSGNMGLTQRLDFLIDATNDPAWPENAVLLLVGDGAAKQQLQHQSAHPPPNPPTDKVSRFGASHGCDPSSNHHPPSGRVERSEGRAEPQNQQPEKLKANSDQLIAKNKTTPRVQFLPYQPREQLAESLSAADLHVISMHENITGCLCPSKLYGILAAGRPVLAIAPDQTDLARTVHEQKIGWVCEPGNAKRIAESVAKAATSQIAPIGQTARRLAETNYDQSVAVAAFEKQITNLNN</sequence>